<proteinExistence type="predicted"/>
<dbReference type="KEGG" id="pbor:BSF38_00140"/>
<evidence type="ECO:0000313" key="3">
    <source>
        <dbReference type="Proteomes" id="UP000186309"/>
    </source>
</evidence>
<dbReference type="EMBL" id="CP019082">
    <property type="protein sequence ID" value="APW58736.1"/>
    <property type="molecule type" value="Genomic_DNA"/>
</dbReference>
<sequence length="93" mass="10896">MRHASFKRIIGHVIRMVICIAFWTLVLSVAMSLGDCVLMRIKDRGVKTFDMNTPFREMVSYNQLEAFRTSLLFCPLMAYYVIPKIRKAHRRNA</sequence>
<evidence type="ECO:0000256" key="1">
    <source>
        <dbReference type="SAM" id="Phobius"/>
    </source>
</evidence>
<accession>A0A1U7CIK5</accession>
<keyword evidence="1" id="KW-0812">Transmembrane</keyword>
<keyword evidence="1" id="KW-1133">Transmembrane helix</keyword>
<reference evidence="3" key="1">
    <citation type="submission" date="2016-12" db="EMBL/GenBank/DDBJ databases">
        <title>Comparative genomics of four Isosphaeraceae planctomycetes: a common pool of plasmids and glycoside hydrolase genes.</title>
        <authorList>
            <person name="Ivanova A."/>
        </authorList>
    </citation>
    <scope>NUCLEOTIDE SEQUENCE [LARGE SCALE GENOMIC DNA]</scope>
    <source>
        <strain evidence="3">PX4</strain>
    </source>
</reference>
<name>A0A1U7CIK5_9BACT</name>
<gene>
    <name evidence="2" type="ORF">BSF38_00140</name>
</gene>
<feature type="transmembrane region" description="Helical" evidence="1">
    <location>
        <begin position="66"/>
        <end position="82"/>
    </location>
</feature>
<evidence type="ECO:0000313" key="2">
    <source>
        <dbReference type="EMBL" id="APW58736.1"/>
    </source>
</evidence>
<keyword evidence="3" id="KW-1185">Reference proteome</keyword>
<dbReference type="Proteomes" id="UP000186309">
    <property type="component" value="Chromosome"/>
</dbReference>
<protein>
    <submittedName>
        <fullName evidence="2">Uncharacterized protein</fullName>
    </submittedName>
</protein>
<dbReference type="AlphaFoldDB" id="A0A1U7CIK5"/>
<feature type="transmembrane region" description="Helical" evidence="1">
    <location>
        <begin position="12"/>
        <end position="33"/>
    </location>
</feature>
<organism evidence="2 3">
    <name type="scientific">Paludisphaera borealis</name>
    <dbReference type="NCBI Taxonomy" id="1387353"/>
    <lineage>
        <taxon>Bacteria</taxon>
        <taxon>Pseudomonadati</taxon>
        <taxon>Planctomycetota</taxon>
        <taxon>Planctomycetia</taxon>
        <taxon>Isosphaerales</taxon>
        <taxon>Isosphaeraceae</taxon>
        <taxon>Paludisphaera</taxon>
    </lineage>
</organism>
<keyword evidence="1" id="KW-0472">Membrane</keyword>